<dbReference type="InterPro" id="IPR050300">
    <property type="entry name" value="GDXG_lipolytic_enzyme"/>
</dbReference>
<dbReference type="OrthoDB" id="408631at2759"/>
<evidence type="ECO:0000313" key="4">
    <source>
        <dbReference type="Proteomes" id="UP000663882"/>
    </source>
</evidence>
<dbReference type="Gene3D" id="3.40.50.1820">
    <property type="entry name" value="alpha/beta hydrolase"/>
    <property type="match status" value="1"/>
</dbReference>
<dbReference type="EMBL" id="CAJNOO010003349">
    <property type="protein sequence ID" value="CAF1332572.1"/>
    <property type="molecule type" value="Genomic_DNA"/>
</dbReference>
<dbReference type="AlphaFoldDB" id="A0A815G0P8"/>
<dbReference type="PANTHER" id="PTHR48081:SF8">
    <property type="entry name" value="ALPHA_BETA HYDROLASE FOLD-3 DOMAIN-CONTAINING PROTEIN-RELATED"/>
    <property type="match status" value="1"/>
</dbReference>
<dbReference type="InterPro" id="IPR029058">
    <property type="entry name" value="AB_hydrolase_fold"/>
</dbReference>
<protein>
    <recommendedName>
        <fullName evidence="2">Alpha/beta hydrolase fold-3 domain-containing protein</fullName>
    </recommendedName>
</protein>
<keyword evidence="1" id="KW-0378">Hydrolase</keyword>
<evidence type="ECO:0000259" key="2">
    <source>
        <dbReference type="Pfam" id="PF07859"/>
    </source>
</evidence>
<evidence type="ECO:0000256" key="1">
    <source>
        <dbReference type="ARBA" id="ARBA00022801"/>
    </source>
</evidence>
<evidence type="ECO:0000313" key="3">
    <source>
        <dbReference type="EMBL" id="CAF1332572.1"/>
    </source>
</evidence>
<gene>
    <name evidence="3" type="ORF">RFH988_LOCUS31344</name>
</gene>
<organism evidence="3 4">
    <name type="scientific">Rotaria sordida</name>
    <dbReference type="NCBI Taxonomy" id="392033"/>
    <lineage>
        <taxon>Eukaryota</taxon>
        <taxon>Metazoa</taxon>
        <taxon>Spiralia</taxon>
        <taxon>Gnathifera</taxon>
        <taxon>Rotifera</taxon>
        <taxon>Eurotatoria</taxon>
        <taxon>Bdelloidea</taxon>
        <taxon>Philodinida</taxon>
        <taxon>Philodinidae</taxon>
        <taxon>Rotaria</taxon>
    </lineage>
</organism>
<name>A0A815G0P8_9BILA</name>
<reference evidence="3" key="1">
    <citation type="submission" date="2021-02" db="EMBL/GenBank/DDBJ databases">
        <authorList>
            <person name="Nowell W R."/>
        </authorList>
    </citation>
    <scope>NUCLEOTIDE SEQUENCE</scope>
</reference>
<feature type="domain" description="Alpha/beta hydrolase fold-3" evidence="2">
    <location>
        <begin position="78"/>
        <end position="166"/>
    </location>
</feature>
<dbReference type="Pfam" id="PF07859">
    <property type="entry name" value="Abhydrolase_3"/>
    <property type="match status" value="1"/>
</dbReference>
<dbReference type="PANTHER" id="PTHR48081">
    <property type="entry name" value="AB HYDROLASE SUPERFAMILY PROTEIN C4A8.06C"/>
    <property type="match status" value="1"/>
</dbReference>
<proteinExistence type="predicted"/>
<dbReference type="InterPro" id="IPR013094">
    <property type="entry name" value="AB_hydrolase_3"/>
</dbReference>
<dbReference type="Proteomes" id="UP000663882">
    <property type="component" value="Unassembled WGS sequence"/>
</dbReference>
<sequence>MYRNNWSILSSFFMDPRFSDETRAFLNVIMQAPPSTNDIDITTKRQQTESLSVKMNEKLIDTFKGTLQEQKVAANSTGWTLCSRKTHQAMVNMLADATKAVWISVEYRLGPEHKFPIWWNDAYEVAQHILENKQSYGVDPSAKVGLAGDSAGGALSATICRALKNIDFQNSWLRYKILALTAANHIERFASLITVKILRLSIKEY</sequence>
<comment type="caution">
    <text evidence="3">The sequence shown here is derived from an EMBL/GenBank/DDBJ whole genome shotgun (WGS) entry which is preliminary data.</text>
</comment>
<dbReference type="GO" id="GO:0016787">
    <property type="term" value="F:hydrolase activity"/>
    <property type="evidence" value="ECO:0007669"/>
    <property type="project" value="UniProtKB-KW"/>
</dbReference>
<accession>A0A815G0P8</accession>
<dbReference type="SUPFAM" id="SSF53474">
    <property type="entry name" value="alpha/beta-Hydrolases"/>
    <property type="match status" value="1"/>
</dbReference>